<dbReference type="PANTHER" id="PTHR30069">
    <property type="entry name" value="TONB-DEPENDENT OUTER MEMBRANE RECEPTOR"/>
    <property type="match status" value="1"/>
</dbReference>
<feature type="short sequence motif" description="TonB C-terminal box" evidence="11">
    <location>
        <begin position="654"/>
        <end position="671"/>
    </location>
</feature>
<dbReference type="InterPro" id="IPR010917">
    <property type="entry name" value="TonB_rcpt_CS"/>
</dbReference>
<keyword evidence="16" id="KW-0675">Receptor</keyword>
<dbReference type="Proteomes" id="UP000076128">
    <property type="component" value="Chromosome"/>
</dbReference>
<keyword evidence="5 10" id="KW-0812">Transmembrane</keyword>
<organism evidence="16 17">
    <name type="scientific">Frigidibacter mobilis</name>
    <dbReference type="NCBI Taxonomy" id="1335048"/>
    <lineage>
        <taxon>Bacteria</taxon>
        <taxon>Pseudomonadati</taxon>
        <taxon>Pseudomonadota</taxon>
        <taxon>Alphaproteobacteria</taxon>
        <taxon>Rhodobacterales</taxon>
        <taxon>Paracoccaceae</taxon>
        <taxon>Frigidibacter</taxon>
    </lineage>
</organism>
<dbReference type="EMBL" id="CP012661">
    <property type="protein sequence ID" value="AMY68763.1"/>
    <property type="molecule type" value="Genomic_DNA"/>
</dbReference>
<evidence type="ECO:0000256" key="10">
    <source>
        <dbReference type="PROSITE-ProRule" id="PRU01360"/>
    </source>
</evidence>
<dbReference type="PROSITE" id="PS52016">
    <property type="entry name" value="TONB_DEPENDENT_REC_3"/>
    <property type="match status" value="1"/>
</dbReference>
<dbReference type="GO" id="GO:0015344">
    <property type="term" value="F:siderophore uptake transmembrane transporter activity"/>
    <property type="evidence" value="ECO:0007669"/>
    <property type="project" value="TreeGrafter"/>
</dbReference>
<accession>A0A165SJT9</accession>
<keyword evidence="3 10" id="KW-0813">Transport</keyword>
<gene>
    <name evidence="16" type="ORF">AKL17_1510</name>
</gene>
<evidence type="ECO:0000256" key="7">
    <source>
        <dbReference type="ARBA" id="ARBA00023077"/>
    </source>
</evidence>
<dbReference type="GO" id="GO:0009279">
    <property type="term" value="C:cell outer membrane"/>
    <property type="evidence" value="ECO:0007669"/>
    <property type="project" value="UniProtKB-SubCell"/>
</dbReference>
<feature type="domain" description="TonB-dependent receptor plug" evidence="15">
    <location>
        <begin position="53"/>
        <end position="154"/>
    </location>
</feature>
<keyword evidence="6 13" id="KW-0732">Signal</keyword>
<dbReference type="AlphaFoldDB" id="A0A165SJT9"/>
<dbReference type="PROSITE" id="PS01156">
    <property type="entry name" value="TONB_DEPENDENT_REC_2"/>
    <property type="match status" value="1"/>
</dbReference>
<dbReference type="STRING" id="1335048.AKL17_1510"/>
<feature type="signal peptide" evidence="13">
    <location>
        <begin position="1"/>
        <end position="22"/>
    </location>
</feature>
<dbReference type="NCBIfam" id="TIGR01785">
    <property type="entry name" value="TonB-hemin"/>
    <property type="match status" value="1"/>
</dbReference>
<dbReference type="InterPro" id="IPR039426">
    <property type="entry name" value="TonB-dep_rcpt-like"/>
</dbReference>
<keyword evidence="8 10" id="KW-0472">Membrane</keyword>
<dbReference type="Gene3D" id="2.40.170.20">
    <property type="entry name" value="TonB-dependent receptor, beta-barrel domain"/>
    <property type="match status" value="1"/>
</dbReference>
<evidence type="ECO:0000313" key="17">
    <source>
        <dbReference type="Proteomes" id="UP000076128"/>
    </source>
</evidence>
<comment type="subcellular location">
    <subcellularLocation>
        <location evidence="1 10">Cell outer membrane</location>
        <topology evidence="1 10">Multi-pass membrane protein</topology>
    </subcellularLocation>
</comment>
<evidence type="ECO:0000256" key="4">
    <source>
        <dbReference type="ARBA" id="ARBA00022452"/>
    </source>
</evidence>
<feature type="chain" id="PRO_5007866642" evidence="13">
    <location>
        <begin position="23"/>
        <end position="671"/>
    </location>
</feature>
<dbReference type="InterPro" id="IPR011276">
    <property type="entry name" value="TonB_haem/Hb_rcpt"/>
</dbReference>
<evidence type="ECO:0000256" key="6">
    <source>
        <dbReference type="ARBA" id="ARBA00022729"/>
    </source>
</evidence>
<dbReference type="InterPro" id="IPR037066">
    <property type="entry name" value="Plug_dom_sf"/>
</dbReference>
<evidence type="ECO:0000256" key="2">
    <source>
        <dbReference type="ARBA" id="ARBA00009810"/>
    </source>
</evidence>
<evidence type="ECO:0000256" key="9">
    <source>
        <dbReference type="ARBA" id="ARBA00023237"/>
    </source>
</evidence>
<evidence type="ECO:0000256" key="1">
    <source>
        <dbReference type="ARBA" id="ARBA00004571"/>
    </source>
</evidence>
<dbReference type="PATRIC" id="fig|1335048.3.peg.1572"/>
<reference evidence="16 17" key="1">
    <citation type="submission" date="2015-09" db="EMBL/GenBank/DDBJ databases">
        <title>Complete genome sequence of Defluviimonas alba cai42t isolated from an oilfield in Xinjiang.</title>
        <authorList>
            <person name="Geng S."/>
            <person name="Pan X."/>
            <person name="Wu X."/>
        </authorList>
    </citation>
    <scope>NUCLEOTIDE SEQUENCE [LARGE SCALE GENOMIC DNA]</scope>
    <source>
        <strain evidence="17">cai42</strain>
    </source>
</reference>
<proteinExistence type="inferred from homology"/>
<keyword evidence="7 12" id="KW-0798">TonB box</keyword>
<dbReference type="GO" id="GO:0044718">
    <property type="term" value="P:siderophore transmembrane transport"/>
    <property type="evidence" value="ECO:0007669"/>
    <property type="project" value="TreeGrafter"/>
</dbReference>
<dbReference type="Pfam" id="PF07715">
    <property type="entry name" value="Plug"/>
    <property type="match status" value="1"/>
</dbReference>
<keyword evidence="17" id="KW-1185">Reference proteome</keyword>
<evidence type="ECO:0000256" key="13">
    <source>
        <dbReference type="SAM" id="SignalP"/>
    </source>
</evidence>
<evidence type="ECO:0000256" key="3">
    <source>
        <dbReference type="ARBA" id="ARBA00022448"/>
    </source>
</evidence>
<dbReference type="InterPro" id="IPR036942">
    <property type="entry name" value="Beta-barrel_TonB_sf"/>
</dbReference>
<dbReference type="SUPFAM" id="SSF56935">
    <property type="entry name" value="Porins"/>
    <property type="match status" value="1"/>
</dbReference>
<evidence type="ECO:0000256" key="11">
    <source>
        <dbReference type="PROSITE-ProRule" id="PRU10144"/>
    </source>
</evidence>
<dbReference type="PANTHER" id="PTHR30069:SF41">
    <property type="entry name" value="HEME_HEMOPEXIN UTILIZATION PROTEIN C"/>
    <property type="match status" value="1"/>
</dbReference>
<evidence type="ECO:0000256" key="5">
    <source>
        <dbReference type="ARBA" id="ARBA00022692"/>
    </source>
</evidence>
<dbReference type="Pfam" id="PF00593">
    <property type="entry name" value="TonB_dep_Rec_b-barrel"/>
    <property type="match status" value="1"/>
</dbReference>
<dbReference type="InterPro" id="IPR000531">
    <property type="entry name" value="Beta-barrel_TonB"/>
</dbReference>
<evidence type="ECO:0000259" key="14">
    <source>
        <dbReference type="Pfam" id="PF00593"/>
    </source>
</evidence>
<dbReference type="InterPro" id="IPR012910">
    <property type="entry name" value="Plug_dom"/>
</dbReference>
<comment type="similarity">
    <text evidence="2 10 12">Belongs to the TonB-dependent receptor family.</text>
</comment>
<evidence type="ECO:0000256" key="12">
    <source>
        <dbReference type="RuleBase" id="RU003357"/>
    </source>
</evidence>
<evidence type="ECO:0000256" key="8">
    <source>
        <dbReference type="ARBA" id="ARBA00023136"/>
    </source>
</evidence>
<dbReference type="RefSeq" id="WP_066811944.1">
    <property type="nucleotide sequence ID" value="NZ_CP012661.1"/>
</dbReference>
<evidence type="ECO:0000313" key="16">
    <source>
        <dbReference type="EMBL" id="AMY68763.1"/>
    </source>
</evidence>
<dbReference type="KEGG" id="daa:AKL17_1510"/>
<keyword evidence="4 10" id="KW-1134">Transmembrane beta strand</keyword>
<evidence type="ECO:0000259" key="15">
    <source>
        <dbReference type="Pfam" id="PF07715"/>
    </source>
</evidence>
<dbReference type="Gene3D" id="2.170.130.10">
    <property type="entry name" value="TonB-dependent receptor, plug domain"/>
    <property type="match status" value="1"/>
</dbReference>
<protein>
    <submittedName>
        <fullName evidence="16">TonB-dependent hemin receptor</fullName>
    </submittedName>
</protein>
<name>A0A165SJT9_9RHOB</name>
<feature type="domain" description="TonB-dependent receptor-like beta-barrel" evidence="14">
    <location>
        <begin position="237"/>
        <end position="642"/>
    </location>
</feature>
<dbReference type="GO" id="GO:0015232">
    <property type="term" value="F:heme transmembrane transporter activity"/>
    <property type="evidence" value="ECO:0007669"/>
    <property type="project" value="InterPro"/>
</dbReference>
<sequence>MRLSNRHLAAFLLGSTCLTFFAAPLAAQEAIQLDTIVVLGYNEDGTPIFAGENTTSLDAEDLQSGVGVTDVNGILRRQTSVFTQVDPGNPGIAVNLRGFEGSGRVAMSVDGVPQQFRLTGHAAQSAAFVDENFLNGVEIVRGAVTTTGGTGIAGSVNFSTIDAADVVREGQTFGGVSKLTYGDNGENASGMAAIAYRDDRFDMLLGYSRHTSDDYEDGDGKTVANTDEDIVSGLFKLGYNIDDSQRITFMASRYDADFYATSYFQELTSDIYKLGYSYDAGDNLIDLRANLYRAKTETEWVRGTGSYVGRTMSTETTGLDVTNVSRFAFGNWSLTSVNGFEVSQDDLGGKTGGVNPTDGTADRASIFSENVFVNGNWELTAGLRANQYKLDGEIDYTLSGVVSQSDIDIKNTSLDPKLTVAYRVTDWLQPYATVSRTMRSPTLQETMLGGTHPGGGTSMIANPELEAETSTGYEIGFNLDSRDLFASGDRLSGRVNYYRMDVDDYVIAAFGFENAFGQVGTAFANVDGTSETSGVEVELAYSYRQLDLGLSYTKNDSDIPSQVPGLGAGQYLPDSTLSASIAGRFLQDRMTLGAEYSFVSGGLYTGLYQQVPVQRDDSYELVDLFASYKLNDTVQLNAKIENAFDTDYVPWLSSGEKGQGRTLYVGTSLQF</sequence>
<dbReference type="OrthoDB" id="9760333at2"/>
<keyword evidence="9 10" id="KW-0998">Cell outer membrane</keyword>